<comment type="catalytic activity">
    <reaction evidence="7">
        <text>an S-substituted L-cysteine + H2O = a thiol + pyruvate + NH4(+)</text>
        <dbReference type="Rhea" id="RHEA:18121"/>
        <dbReference type="ChEBI" id="CHEBI:15361"/>
        <dbReference type="ChEBI" id="CHEBI:15377"/>
        <dbReference type="ChEBI" id="CHEBI:28938"/>
        <dbReference type="ChEBI" id="CHEBI:29256"/>
        <dbReference type="ChEBI" id="CHEBI:58717"/>
        <dbReference type="EC" id="4.4.1.13"/>
    </reaction>
</comment>
<evidence type="ECO:0000313" key="11">
    <source>
        <dbReference type="Proteomes" id="UP000673383"/>
    </source>
</evidence>
<evidence type="ECO:0000256" key="2">
    <source>
        <dbReference type="ARBA" id="ARBA00009077"/>
    </source>
</evidence>
<dbReference type="Pfam" id="PF01053">
    <property type="entry name" value="Cys_Met_Meta_PP"/>
    <property type="match status" value="1"/>
</dbReference>
<evidence type="ECO:0000256" key="5">
    <source>
        <dbReference type="ARBA" id="ARBA00046315"/>
    </source>
</evidence>
<reference evidence="10" key="1">
    <citation type="submission" date="2021-02" db="EMBL/GenBank/DDBJ databases">
        <title>Genomic Encyclopedia of Type Strains, Phase IV (KMG-V): Genome sequencing to study the core and pangenomes of soil and plant-associated prokaryotes.</title>
        <authorList>
            <person name="Whitman W."/>
        </authorList>
    </citation>
    <scope>NUCLEOTIDE SEQUENCE</scope>
    <source>
        <strain evidence="10">USDA 406</strain>
    </source>
</reference>
<dbReference type="FunFam" id="3.40.640.10:FF:000046">
    <property type="entry name" value="Cystathionine gamma-lyase"/>
    <property type="match status" value="1"/>
</dbReference>
<evidence type="ECO:0000256" key="8">
    <source>
        <dbReference type="PIRSR" id="PIRSR001434-2"/>
    </source>
</evidence>
<dbReference type="GO" id="GO:0030170">
    <property type="term" value="F:pyridoxal phosphate binding"/>
    <property type="evidence" value="ECO:0007669"/>
    <property type="project" value="InterPro"/>
</dbReference>
<evidence type="ECO:0000256" key="6">
    <source>
        <dbReference type="ARBA" id="ARBA00047517"/>
    </source>
</evidence>
<dbReference type="GO" id="GO:0019450">
    <property type="term" value="P:L-cysteine catabolic process to pyruvate"/>
    <property type="evidence" value="ECO:0007669"/>
    <property type="project" value="TreeGrafter"/>
</dbReference>
<comment type="caution">
    <text evidence="10">The sequence shown here is derived from an EMBL/GenBank/DDBJ whole genome shotgun (WGS) entry which is preliminary data.</text>
</comment>
<comment type="catalytic activity">
    <reaction evidence="6">
        <text>L,L-cystathionine + H2O = L-homocysteine + pyruvate + NH4(+)</text>
        <dbReference type="Rhea" id="RHEA:13965"/>
        <dbReference type="ChEBI" id="CHEBI:15361"/>
        <dbReference type="ChEBI" id="CHEBI:15377"/>
        <dbReference type="ChEBI" id="CHEBI:28938"/>
        <dbReference type="ChEBI" id="CHEBI:58161"/>
        <dbReference type="ChEBI" id="CHEBI:58199"/>
    </reaction>
</comment>
<accession>A0A8I1Y9K9</accession>
<dbReference type="InterPro" id="IPR006233">
    <property type="entry name" value="Cys_b_lyase_bac"/>
</dbReference>
<dbReference type="EC" id="4.4.1.8" evidence="10"/>
<comment type="similarity">
    <text evidence="2 9">Belongs to the trans-sulfuration enzymes family.</text>
</comment>
<dbReference type="PROSITE" id="PS00868">
    <property type="entry name" value="CYS_MET_METAB_PP"/>
    <property type="match status" value="1"/>
</dbReference>
<gene>
    <name evidence="10" type="ORF">JOH49_007192</name>
</gene>
<dbReference type="EMBL" id="JAFICZ010000001">
    <property type="protein sequence ID" value="MBP1297439.1"/>
    <property type="molecule type" value="Genomic_DNA"/>
</dbReference>
<comment type="pathway">
    <text evidence="5">Amino-acid biosynthesis; L-methionine biosynthesis via de novo pathway; L-homocysteine from L-cystathionine: step 1/1.</text>
</comment>
<dbReference type="InterPro" id="IPR015422">
    <property type="entry name" value="PyrdxlP-dep_Trfase_small"/>
</dbReference>
<evidence type="ECO:0000256" key="9">
    <source>
        <dbReference type="RuleBase" id="RU362118"/>
    </source>
</evidence>
<evidence type="ECO:0000256" key="7">
    <source>
        <dbReference type="ARBA" id="ARBA00047625"/>
    </source>
</evidence>
<dbReference type="GO" id="GO:0047804">
    <property type="term" value="F:cysteine-S-conjugate beta-lyase activity"/>
    <property type="evidence" value="ECO:0007669"/>
    <property type="project" value="UniProtKB-EC"/>
</dbReference>
<keyword evidence="4 10" id="KW-0456">Lyase</keyword>
<dbReference type="AlphaFoldDB" id="A0A8I1Y9K9"/>
<evidence type="ECO:0000256" key="4">
    <source>
        <dbReference type="ARBA" id="ARBA00023239"/>
    </source>
</evidence>
<dbReference type="GO" id="GO:0019346">
    <property type="term" value="P:transsulfuration"/>
    <property type="evidence" value="ECO:0007669"/>
    <property type="project" value="InterPro"/>
</dbReference>
<dbReference type="InterPro" id="IPR000277">
    <property type="entry name" value="Cys/Met-Metab_PyrdxlP-dep_enz"/>
</dbReference>
<organism evidence="10 11">
    <name type="scientific">Bradyrhizobium elkanii</name>
    <dbReference type="NCBI Taxonomy" id="29448"/>
    <lineage>
        <taxon>Bacteria</taxon>
        <taxon>Pseudomonadati</taxon>
        <taxon>Pseudomonadota</taxon>
        <taxon>Alphaproteobacteria</taxon>
        <taxon>Hyphomicrobiales</taxon>
        <taxon>Nitrobacteraceae</taxon>
        <taxon>Bradyrhizobium</taxon>
    </lineage>
</organism>
<dbReference type="Gene3D" id="3.40.640.10">
    <property type="entry name" value="Type I PLP-dependent aspartate aminotransferase-like (Major domain)"/>
    <property type="match status" value="1"/>
</dbReference>
<sequence length="398" mass="42851">MTSSDGSTPSHPQQAATRLVTAGRDTKAQKGFVNPPVFHGSTVLYPTAEDLHAHRAEFTYGRHGSPTTRALQDVLMALEGPQCAGVGLAPSGLAAISTTLLAVLKTGDHLLVCDNAYRPTRNFCDNMLKRYGIETSYFDPLVGAGIETLFKPNTRAVLIEAPGSQTFEMPDVRAISAVAHARGALMIDDNTWATPLYHRSLEQGVDISMQAGTKYIGGHSDIMFGTIAANAKAWPLIQEAIRLLGVCAGPDDVYLALRGVRTLSVRLAQHHRSGLEIARWLSARPEVDRVLHPALDTDPGHAIWKRDFTGASGLFSIVLKPVPQTAVDAMLNALTLFGMGFSWGGFESLAIPFDCSDYRTATKWSPGGPTLRLHIGLENLDDLKADLDRGFAALKAAL</sequence>
<dbReference type="PIRSF" id="PIRSF001434">
    <property type="entry name" value="CGS"/>
    <property type="match status" value="1"/>
</dbReference>
<comment type="cofactor">
    <cofactor evidence="1 9">
        <name>pyridoxal 5'-phosphate</name>
        <dbReference type="ChEBI" id="CHEBI:597326"/>
    </cofactor>
</comment>
<feature type="modified residue" description="N6-(pyridoxal phosphate)lysine" evidence="8">
    <location>
        <position position="214"/>
    </location>
</feature>
<name>A0A8I1Y9K9_BRAEL</name>
<dbReference type="PANTHER" id="PTHR43500:SF1">
    <property type="entry name" value="CYSTATHIONINE BETA-LYASE-RELATED"/>
    <property type="match status" value="1"/>
</dbReference>
<dbReference type="PANTHER" id="PTHR43500">
    <property type="entry name" value="CYSTATHIONINE BETA-LYASE-RELATED"/>
    <property type="match status" value="1"/>
</dbReference>
<dbReference type="InterPro" id="IPR054542">
    <property type="entry name" value="Cys_met_metab_PP"/>
</dbReference>
<protein>
    <submittedName>
        <fullName evidence="10">Cystathionine beta-lyase</fullName>
        <ecNumber evidence="10">4.4.1.8</ecNumber>
    </submittedName>
</protein>
<dbReference type="InterPro" id="IPR015421">
    <property type="entry name" value="PyrdxlP-dep_Trfase_major"/>
</dbReference>
<evidence type="ECO:0000256" key="3">
    <source>
        <dbReference type="ARBA" id="ARBA00022898"/>
    </source>
</evidence>
<dbReference type="Gene3D" id="3.90.1150.10">
    <property type="entry name" value="Aspartate Aminotransferase, domain 1"/>
    <property type="match status" value="1"/>
</dbReference>
<dbReference type="SUPFAM" id="SSF53383">
    <property type="entry name" value="PLP-dependent transferases"/>
    <property type="match status" value="1"/>
</dbReference>
<dbReference type="RefSeq" id="WP_209945189.1">
    <property type="nucleotide sequence ID" value="NZ_JAFICZ010000001.1"/>
</dbReference>
<dbReference type="InterPro" id="IPR015424">
    <property type="entry name" value="PyrdxlP-dep_Trfase"/>
</dbReference>
<dbReference type="Proteomes" id="UP000673383">
    <property type="component" value="Unassembled WGS sequence"/>
</dbReference>
<proteinExistence type="inferred from homology"/>
<evidence type="ECO:0000313" key="10">
    <source>
        <dbReference type="EMBL" id="MBP1297439.1"/>
    </source>
</evidence>
<keyword evidence="3 8" id="KW-0663">Pyridoxal phosphate</keyword>
<dbReference type="NCBIfam" id="TIGR01324">
    <property type="entry name" value="cysta_beta_ly_B"/>
    <property type="match status" value="1"/>
</dbReference>
<evidence type="ECO:0000256" key="1">
    <source>
        <dbReference type="ARBA" id="ARBA00001933"/>
    </source>
</evidence>